<dbReference type="InterPro" id="IPR012675">
    <property type="entry name" value="Beta-grasp_dom_sf"/>
</dbReference>
<dbReference type="OrthoDB" id="9798559at2"/>
<dbReference type="InterPro" id="IPR003749">
    <property type="entry name" value="ThiS/MoaD-like"/>
</dbReference>
<evidence type="ECO:0000313" key="1">
    <source>
        <dbReference type="EMBL" id="EIJ79934.1"/>
    </source>
</evidence>
<dbReference type="Proteomes" id="UP000010523">
    <property type="component" value="Unassembled WGS sequence"/>
</dbReference>
<accession>I3E0B3</accession>
<dbReference type="Gene3D" id="3.10.20.30">
    <property type="match status" value="1"/>
</dbReference>
<gene>
    <name evidence="1" type="ORF">PB1_06202</name>
</gene>
<dbReference type="eggNOG" id="COG2104">
    <property type="taxonomic scope" value="Bacteria"/>
</dbReference>
<dbReference type="PANTHER" id="PTHR34472">
    <property type="entry name" value="SULFUR CARRIER PROTEIN THIS"/>
    <property type="match status" value="1"/>
</dbReference>
<comment type="caution">
    <text evidence="1">The sequence shown here is derived from an EMBL/GenBank/DDBJ whole genome shotgun (WGS) entry which is preliminary data.</text>
</comment>
<dbReference type="PATRIC" id="fig|997296.3.peg.1322"/>
<dbReference type="PANTHER" id="PTHR34472:SF1">
    <property type="entry name" value="SULFUR CARRIER PROTEIN THIS"/>
    <property type="match status" value="1"/>
</dbReference>
<keyword evidence="2" id="KW-1185">Reference proteome</keyword>
<dbReference type="InterPro" id="IPR016155">
    <property type="entry name" value="Mopterin_synth/thiamin_S_b"/>
</dbReference>
<dbReference type="SUPFAM" id="SSF54285">
    <property type="entry name" value="MoaD/ThiS"/>
    <property type="match status" value="1"/>
</dbReference>
<evidence type="ECO:0000313" key="2">
    <source>
        <dbReference type="Proteomes" id="UP000010523"/>
    </source>
</evidence>
<dbReference type="EMBL" id="AFEU01000002">
    <property type="protein sequence ID" value="EIJ79934.1"/>
    <property type="molecule type" value="Genomic_DNA"/>
</dbReference>
<dbReference type="CDD" id="cd00565">
    <property type="entry name" value="Ubl_ThiS"/>
    <property type="match status" value="1"/>
</dbReference>
<dbReference type="InterPro" id="IPR010035">
    <property type="entry name" value="Thi_S"/>
</dbReference>
<sequence length="67" mass="7338">MKIIINGDVVELSNEVRTIQDLLTHFNLQDKGAIVELNRVILEKSAHAEANLSDGDKIEIVHFVGGG</sequence>
<proteinExistence type="predicted"/>
<dbReference type="AlphaFoldDB" id="I3E0B3"/>
<name>I3E0B3_BACMT</name>
<dbReference type="Pfam" id="PF02597">
    <property type="entry name" value="ThiS"/>
    <property type="match status" value="1"/>
</dbReference>
<dbReference type="NCBIfam" id="TIGR01683">
    <property type="entry name" value="thiS"/>
    <property type="match status" value="1"/>
</dbReference>
<protein>
    <submittedName>
        <fullName evidence="1">Sulfur carrier protein ThiS</fullName>
    </submittedName>
</protein>
<dbReference type="STRING" id="997296.PB1_06202"/>
<dbReference type="RefSeq" id="WP_003351335.1">
    <property type="nucleotide sequence ID" value="NZ_AFEU01000002.1"/>
</dbReference>
<organism evidence="1 2">
    <name type="scientific">Bacillus methanolicus PB1</name>
    <dbReference type="NCBI Taxonomy" id="997296"/>
    <lineage>
        <taxon>Bacteria</taxon>
        <taxon>Bacillati</taxon>
        <taxon>Bacillota</taxon>
        <taxon>Bacilli</taxon>
        <taxon>Bacillales</taxon>
        <taxon>Bacillaceae</taxon>
        <taxon>Bacillus</taxon>
    </lineage>
</organism>
<reference evidence="1 2" key="1">
    <citation type="journal article" date="2012" name="Appl. Environ. Microbiol.">
        <title>Genome Sequence of Thermotolerant Bacillus methanolicus: Features and Regulation Related to Methylotrophy and Production of L-Lysine and L-Glutamate from Methanol.</title>
        <authorList>
            <person name="Heggeset T.M."/>
            <person name="Krog A."/>
            <person name="Balzer S."/>
            <person name="Wentzel A."/>
            <person name="Ellingsen T.E."/>
            <person name="Brautaset T."/>
        </authorList>
    </citation>
    <scope>NUCLEOTIDE SEQUENCE [LARGE SCALE GENOMIC DNA]</scope>
    <source>
        <strain evidence="1 2">PB1</strain>
    </source>
</reference>